<dbReference type="RefSeq" id="WP_186882716.1">
    <property type="nucleotide sequence ID" value="NZ_JACOGG010000044.1"/>
</dbReference>
<dbReference type="InterPro" id="IPR008878">
    <property type="entry name" value="Transposase_IS66_Orf2"/>
</dbReference>
<sequence length="117" mass="13786">MFRLDADLKVYLHREAIDFRKGINGLATLVEQSMGQDPFARAAYAFRNRGGNRIKLLIYDRTGFWLLIKRLEQDRFAWPRRPQAVMELTAEQLHWLLDGIDIEAVQRHPVRHYQHAG</sequence>
<dbReference type="PANTHER" id="PTHR36455:SF1">
    <property type="entry name" value="BLR8292 PROTEIN"/>
    <property type="match status" value="1"/>
</dbReference>
<proteinExistence type="predicted"/>
<dbReference type="PANTHER" id="PTHR36455">
    <property type="match status" value="1"/>
</dbReference>
<name>A0A923KX04_9BURK</name>
<accession>A0A923KX04</accession>
<dbReference type="EMBL" id="JACOGG010000044">
    <property type="protein sequence ID" value="MBC3937237.1"/>
    <property type="molecule type" value="Genomic_DNA"/>
</dbReference>
<organism evidence="1 2">
    <name type="scientific">Undibacterium rugosum</name>
    <dbReference type="NCBI Taxonomy" id="2762291"/>
    <lineage>
        <taxon>Bacteria</taxon>
        <taxon>Pseudomonadati</taxon>
        <taxon>Pseudomonadota</taxon>
        <taxon>Betaproteobacteria</taxon>
        <taxon>Burkholderiales</taxon>
        <taxon>Oxalobacteraceae</taxon>
        <taxon>Undibacterium</taxon>
    </lineage>
</organism>
<protein>
    <submittedName>
        <fullName evidence="1">IS66 family insertion sequence element accessory protein TnpB</fullName>
    </submittedName>
</protein>
<dbReference type="Pfam" id="PF05717">
    <property type="entry name" value="TnpB_IS66"/>
    <property type="match status" value="1"/>
</dbReference>
<evidence type="ECO:0000313" key="2">
    <source>
        <dbReference type="Proteomes" id="UP000612361"/>
    </source>
</evidence>
<reference evidence="1" key="1">
    <citation type="submission" date="2020-08" db="EMBL/GenBank/DDBJ databases">
        <title>Novel species isolated from subtropical streams in China.</title>
        <authorList>
            <person name="Lu H."/>
        </authorList>
    </citation>
    <scope>NUCLEOTIDE SEQUENCE</scope>
    <source>
        <strain evidence="1">CY7W</strain>
    </source>
</reference>
<dbReference type="AlphaFoldDB" id="A0A923KX04"/>
<comment type="caution">
    <text evidence="1">The sequence shown here is derived from an EMBL/GenBank/DDBJ whole genome shotgun (WGS) entry which is preliminary data.</text>
</comment>
<dbReference type="Proteomes" id="UP000612361">
    <property type="component" value="Unassembled WGS sequence"/>
</dbReference>
<dbReference type="NCBIfam" id="NF033819">
    <property type="entry name" value="IS66_TnpB"/>
    <property type="match status" value="1"/>
</dbReference>
<keyword evidence="2" id="KW-1185">Reference proteome</keyword>
<evidence type="ECO:0000313" key="1">
    <source>
        <dbReference type="EMBL" id="MBC3937237.1"/>
    </source>
</evidence>
<gene>
    <name evidence="1" type="primary">tnpB</name>
    <name evidence="1" type="ORF">H8K47_17935</name>
</gene>